<sequence>MIGEVLYIGKFPSTNQLYTKTWQERKVIQDDFKDRLRPFIIAADLPKLAFFKLKYEYNSRYDVDNAAGGCIKIFVDLMRELKIIHNDTQGIFRGFEAYPNKNLPPQSFKITIY</sequence>
<protein>
    <submittedName>
        <fullName evidence="1">Uncharacterized protein</fullName>
    </submittedName>
</protein>
<dbReference type="EMBL" id="CP095053">
    <property type="protein sequence ID" value="UOR05855.1"/>
    <property type="molecule type" value="Genomic_DNA"/>
</dbReference>
<accession>A0A8T9SVD6</accession>
<dbReference type="Proteomes" id="UP000829925">
    <property type="component" value="Chromosome"/>
</dbReference>
<dbReference type="AlphaFoldDB" id="A0A8T9SVD6"/>
<evidence type="ECO:0000313" key="1">
    <source>
        <dbReference type="EMBL" id="UOR05855.1"/>
    </source>
</evidence>
<keyword evidence="2" id="KW-1185">Reference proteome</keyword>
<organism evidence="1 2">
    <name type="scientific">Hymenobacter aerilatus</name>
    <dbReference type="NCBI Taxonomy" id="2932251"/>
    <lineage>
        <taxon>Bacteria</taxon>
        <taxon>Pseudomonadati</taxon>
        <taxon>Bacteroidota</taxon>
        <taxon>Cytophagia</taxon>
        <taxon>Cytophagales</taxon>
        <taxon>Hymenobacteraceae</taxon>
        <taxon>Hymenobacter</taxon>
    </lineage>
</organism>
<gene>
    <name evidence="1" type="ORF">MUN82_01855</name>
</gene>
<dbReference type="KEGG" id="haei:MUN82_01855"/>
<dbReference type="RefSeq" id="WP_245094438.1">
    <property type="nucleotide sequence ID" value="NZ_CP095053.1"/>
</dbReference>
<name>A0A8T9SVD6_9BACT</name>
<proteinExistence type="predicted"/>
<evidence type="ECO:0000313" key="2">
    <source>
        <dbReference type="Proteomes" id="UP000829925"/>
    </source>
</evidence>
<reference evidence="1 2" key="1">
    <citation type="submission" date="2022-04" db="EMBL/GenBank/DDBJ databases">
        <title>Hymenobacter sp. isolated from the air.</title>
        <authorList>
            <person name="Won M."/>
            <person name="Lee C.-M."/>
            <person name="Woen H.-Y."/>
            <person name="Kwon S.-W."/>
        </authorList>
    </citation>
    <scope>NUCLEOTIDE SEQUENCE [LARGE SCALE GENOMIC DNA]</scope>
    <source>
        <strain evidence="2">5413 J-13</strain>
    </source>
</reference>